<keyword evidence="6" id="KW-0238">DNA-binding</keyword>
<dbReference type="RefSeq" id="WP_087299707.1">
    <property type="nucleotide sequence ID" value="NZ_NFKP01000003.1"/>
</dbReference>
<dbReference type="Pfam" id="PF00580">
    <property type="entry name" value="UvrD-helicase"/>
    <property type="match status" value="1"/>
</dbReference>
<keyword evidence="7" id="KW-0413">Isomerase</keyword>
<evidence type="ECO:0000256" key="1">
    <source>
        <dbReference type="ARBA" id="ARBA00009922"/>
    </source>
</evidence>
<keyword evidence="5 11" id="KW-0067">ATP-binding</keyword>
<dbReference type="InterPro" id="IPR014017">
    <property type="entry name" value="DNA_helicase_UvrD-like_C"/>
</dbReference>
<evidence type="ECO:0000256" key="8">
    <source>
        <dbReference type="ARBA" id="ARBA00034617"/>
    </source>
</evidence>
<sequence>MSDAALELEYSTDIDYERLFKMSKEEVIEYAYEGFQVGGLTHDQFVSMGKMMLRTCDIVGLTPDNEQLLFVLSDMHRTLCESCAGSGKTTMSQMCVLKYKMVNRIKSGEILCLAYNKNAVADMEDRHENLVFAINKVLRESYEAQIRKNIPVKPWKDVMVDKAIRCSTIHAWSREWVVTFADRFGINPKKFTITEDDSLMYLDRLTTEYVKRLPEDRKIFITPETIGEILRVYAYAKETLTMDNPSAWEVVISGDISGLYARDLAVIFKGYEEVKRKRKQMDFDDMLYAFYDLLSDPETNRRIRENYKVLLVDEYQDTTPAMLRIIKIFAEGDLRLGIPRYDGLRLICVGDTDQAIYGYRGTDPYNCLRFKADYRDGKTNDARILSMSVNRRCARAVLDSARAIIQSNSERIDKPILGLREGGDVKVYKYPSDESQASMVIKILEDIPKTEWSDTCICFRNNLSSRYINVRLFEQKIAFNSLKEGQELFEDKISRLARDILMLFRFPSSKTGMQQVLYKLLPQNRNLNKKVLNEIIDRAGEETRFWELDLRGYWETVRGLDNAMKCIYKSYKIYRTGATLAEYMPALFRLYRAKDYLYMRGASEQEMFFTDYMQSFYSQPITIGELNRTITDTFARFEEDKRAGKCVNLSTFHGLKGLEYKHVIIIDLADSLFPGNELKKNKMMDARSINLVEKEARRLLYVAVTRAKDDVHLLFSEENPTRYIKFFEGIEESKRFKRLLESSTDKNIGGFIIDSTEVDSLDEENEVYVSSLESDPDLLVADDTQTPDYTDLIYEDGGQADRLVKQIFKKTGGTVLDSEVE</sequence>
<dbReference type="InterPro" id="IPR000212">
    <property type="entry name" value="DNA_helicase_UvrD/REP"/>
</dbReference>
<evidence type="ECO:0000256" key="5">
    <source>
        <dbReference type="ARBA" id="ARBA00022840"/>
    </source>
</evidence>
<dbReference type="PROSITE" id="PS51217">
    <property type="entry name" value="UVRD_HELICASE_CTER"/>
    <property type="match status" value="1"/>
</dbReference>
<dbReference type="PANTHER" id="PTHR11070:SF2">
    <property type="entry name" value="ATP-DEPENDENT DNA HELICASE SRS2"/>
    <property type="match status" value="1"/>
</dbReference>
<keyword evidence="3 11" id="KW-0378">Hydrolase</keyword>
<organism evidence="14 15">
    <name type="scientific">Anaerotruncus colihominis</name>
    <dbReference type="NCBI Taxonomy" id="169435"/>
    <lineage>
        <taxon>Bacteria</taxon>
        <taxon>Bacillati</taxon>
        <taxon>Bacillota</taxon>
        <taxon>Clostridia</taxon>
        <taxon>Eubacteriales</taxon>
        <taxon>Oscillospiraceae</taxon>
        <taxon>Anaerotruncus</taxon>
    </lineage>
</organism>
<evidence type="ECO:0000256" key="2">
    <source>
        <dbReference type="ARBA" id="ARBA00022741"/>
    </source>
</evidence>
<feature type="domain" description="UvrD-like helicase ATP-binding" evidence="12">
    <location>
        <begin position="61"/>
        <end position="394"/>
    </location>
</feature>
<evidence type="ECO:0000259" key="13">
    <source>
        <dbReference type="PROSITE" id="PS51217"/>
    </source>
</evidence>
<dbReference type="Proteomes" id="UP000196386">
    <property type="component" value="Unassembled WGS sequence"/>
</dbReference>
<keyword evidence="2 11" id="KW-0547">Nucleotide-binding</keyword>
<dbReference type="InterPro" id="IPR014016">
    <property type="entry name" value="UvrD-like_ATP-bd"/>
</dbReference>
<evidence type="ECO:0000256" key="7">
    <source>
        <dbReference type="ARBA" id="ARBA00023235"/>
    </source>
</evidence>
<dbReference type="AlphaFoldDB" id="A0A1Y4N597"/>
<comment type="catalytic activity">
    <reaction evidence="10">
        <text>ATP + H2O = ADP + phosphate + H(+)</text>
        <dbReference type="Rhea" id="RHEA:13065"/>
        <dbReference type="ChEBI" id="CHEBI:15377"/>
        <dbReference type="ChEBI" id="CHEBI:15378"/>
        <dbReference type="ChEBI" id="CHEBI:30616"/>
        <dbReference type="ChEBI" id="CHEBI:43474"/>
        <dbReference type="ChEBI" id="CHEBI:456216"/>
        <dbReference type="EC" id="5.6.2.4"/>
    </reaction>
</comment>
<dbReference type="Gene3D" id="1.10.486.10">
    <property type="entry name" value="PCRA, domain 4"/>
    <property type="match status" value="1"/>
</dbReference>
<reference evidence="15" key="1">
    <citation type="submission" date="2017-04" db="EMBL/GenBank/DDBJ databases">
        <title>Function of individual gut microbiota members based on whole genome sequencing of pure cultures obtained from chicken caecum.</title>
        <authorList>
            <person name="Medvecky M."/>
            <person name="Cejkova D."/>
            <person name="Polansky O."/>
            <person name="Karasova D."/>
            <person name="Kubasova T."/>
            <person name="Cizek A."/>
            <person name="Rychlik I."/>
        </authorList>
    </citation>
    <scope>NUCLEOTIDE SEQUENCE [LARGE SCALE GENOMIC DNA]</scope>
    <source>
        <strain evidence="15">An175</strain>
    </source>
</reference>
<evidence type="ECO:0000256" key="3">
    <source>
        <dbReference type="ARBA" id="ARBA00022801"/>
    </source>
</evidence>
<comment type="catalytic activity">
    <reaction evidence="8">
        <text>Couples ATP hydrolysis with the unwinding of duplex DNA by translocating in the 3'-5' direction.</text>
        <dbReference type="EC" id="5.6.2.4"/>
    </reaction>
</comment>
<dbReference type="EC" id="5.6.2.4" evidence="9"/>
<evidence type="ECO:0000256" key="11">
    <source>
        <dbReference type="PROSITE-ProRule" id="PRU00560"/>
    </source>
</evidence>
<dbReference type="PANTHER" id="PTHR11070">
    <property type="entry name" value="UVRD / RECB / PCRA DNA HELICASE FAMILY MEMBER"/>
    <property type="match status" value="1"/>
</dbReference>
<gene>
    <name evidence="14" type="ORF">B5F11_03925</name>
</gene>
<evidence type="ECO:0000256" key="6">
    <source>
        <dbReference type="ARBA" id="ARBA00023125"/>
    </source>
</evidence>
<evidence type="ECO:0000259" key="12">
    <source>
        <dbReference type="PROSITE" id="PS51198"/>
    </source>
</evidence>
<dbReference type="InterPro" id="IPR027417">
    <property type="entry name" value="P-loop_NTPase"/>
</dbReference>
<dbReference type="GO" id="GO:0000725">
    <property type="term" value="P:recombinational repair"/>
    <property type="evidence" value="ECO:0007669"/>
    <property type="project" value="TreeGrafter"/>
</dbReference>
<evidence type="ECO:0000256" key="4">
    <source>
        <dbReference type="ARBA" id="ARBA00022806"/>
    </source>
</evidence>
<name>A0A1Y4N597_9FIRM</name>
<accession>A0A1Y4N597</accession>
<comment type="caution">
    <text evidence="14">The sequence shown here is derived from an EMBL/GenBank/DDBJ whole genome shotgun (WGS) entry which is preliminary data.</text>
</comment>
<evidence type="ECO:0000256" key="9">
    <source>
        <dbReference type="ARBA" id="ARBA00034808"/>
    </source>
</evidence>
<proteinExistence type="inferred from homology"/>
<dbReference type="GO" id="GO:0016887">
    <property type="term" value="F:ATP hydrolysis activity"/>
    <property type="evidence" value="ECO:0007669"/>
    <property type="project" value="RHEA"/>
</dbReference>
<evidence type="ECO:0000256" key="10">
    <source>
        <dbReference type="ARBA" id="ARBA00048988"/>
    </source>
</evidence>
<dbReference type="GO" id="GO:0043138">
    <property type="term" value="F:3'-5' DNA helicase activity"/>
    <property type="evidence" value="ECO:0007669"/>
    <property type="project" value="UniProtKB-EC"/>
</dbReference>
<evidence type="ECO:0000313" key="15">
    <source>
        <dbReference type="Proteomes" id="UP000196386"/>
    </source>
</evidence>
<evidence type="ECO:0000313" key="14">
    <source>
        <dbReference type="EMBL" id="OUP70597.1"/>
    </source>
</evidence>
<dbReference type="Pfam" id="PF13361">
    <property type="entry name" value="UvrD_C"/>
    <property type="match status" value="1"/>
</dbReference>
<feature type="domain" description="UvrD-like helicase C-terminal" evidence="13">
    <location>
        <begin position="395"/>
        <end position="657"/>
    </location>
</feature>
<keyword evidence="4 11" id="KW-0347">Helicase</keyword>
<dbReference type="SUPFAM" id="SSF52540">
    <property type="entry name" value="P-loop containing nucleoside triphosphate hydrolases"/>
    <property type="match status" value="1"/>
</dbReference>
<dbReference type="Gene3D" id="1.10.10.160">
    <property type="match status" value="1"/>
</dbReference>
<dbReference type="GO" id="GO:0005524">
    <property type="term" value="F:ATP binding"/>
    <property type="evidence" value="ECO:0007669"/>
    <property type="project" value="UniProtKB-UniRule"/>
</dbReference>
<feature type="binding site" evidence="11">
    <location>
        <begin position="82"/>
        <end position="89"/>
    </location>
    <ligand>
        <name>ATP</name>
        <dbReference type="ChEBI" id="CHEBI:30616"/>
    </ligand>
</feature>
<dbReference type="PROSITE" id="PS51198">
    <property type="entry name" value="UVRD_HELICASE_ATP_BIND"/>
    <property type="match status" value="1"/>
</dbReference>
<comment type="similarity">
    <text evidence="1">Belongs to the helicase family. UvrD subfamily.</text>
</comment>
<protein>
    <recommendedName>
        <fullName evidence="9">DNA 3'-5' helicase</fullName>
        <ecNumber evidence="9">5.6.2.4</ecNumber>
    </recommendedName>
</protein>
<dbReference type="Gene3D" id="3.40.50.300">
    <property type="entry name" value="P-loop containing nucleotide triphosphate hydrolases"/>
    <property type="match status" value="2"/>
</dbReference>
<dbReference type="InterPro" id="IPR013986">
    <property type="entry name" value="DExx_box_DNA_helicase_dom_sf"/>
</dbReference>
<dbReference type="GO" id="GO:0003677">
    <property type="term" value="F:DNA binding"/>
    <property type="evidence" value="ECO:0007669"/>
    <property type="project" value="UniProtKB-KW"/>
</dbReference>
<dbReference type="EMBL" id="NFKP01000003">
    <property type="protein sequence ID" value="OUP70597.1"/>
    <property type="molecule type" value="Genomic_DNA"/>
</dbReference>